<reference evidence="1" key="1">
    <citation type="submission" date="2021-02" db="EMBL/GenBank/DDBJ databases">
        <authorList>
            <person name="Dougan E. K."/>
            <person name="Rhodes N."/>
            <person name="Thang M."/>
            <person name="Chan C."/>
        </authorList>
    </citation>
    <scope>NUCLEOTIDE SEQUENCE</scope>
</reference>
<dbReference type="AlphaFoldDB" id="A0A813GI11"/>
<dbReference type="EMBL" id="CAJNNV010028519">
    <property type="protein sequence ID" value="CAE8624885.1"/>
    <property type="molecule type" value="Genomic_DNA"/>
</dbReference>
<name>A0A813GI11_POLGL</name>
<organism evidence="1 2">
    <name type="scientific">Polarella glacialis</name>
    <name type="common">Dinoflagellate</name>
    <dbReference type="NCBI Taxonomy" id="89957"/>
    <lineage>
        <taxon>Eukaryota</taxon>
        <taxon>Sar</taxon>
        <taxon>Alveolata</taxon>
        <taxon>Dinophyceae</taxon>
        <taxon>Suessiales</taxon>
        <taxon>Suessiaceae</taxon>
        <taxon>Polarella</taxon>
    </lineage>
</organism>
<feature type="non-terminal residue" evidence="1">
    <location>
        <position position="387"/>
    </location>
</feature>
<evidence type="ECO:0000313" key="1">
    <source>
        <dbReference type="EMBL" id="CAE8624885.1"/>
    </source>
</evidence>
<evidence type="ECO:0000313" key="2">
    <source>
        <dbReference type="Proteomes" id="UP000654075"/>
    </source>
</evidence>
<feature type="non-terminal residue" evidence="1">
    <location>
        <position position="1"/>
    </location>
</feature>
<accession>A0A813GI11</accession>
<dbReference type="Proteomes" id="UP000654075">
    <property type="component" value="Unassembled WGS sequence"/>
</dbReference>
<proteinExistence type="predicted"/>
<comment type="caution">
    <text evidence="1">The sequence shown here is derived from an EMBL/GenBank/DDBJ whole genome shotgun (WGS) entry which is preliminary data.</text>
</comment>
<protein>
    <submittedName>
        <fullName evidence="1">Uncharacterized protein</fullName>
    </submittedName>
</protein>
<gene>
    <name evidence="1" type="ORF">PGLA1383_LOCUS41981</name>
</gene>
<keyword evidence="2" id="KW-1185">Reference proteome</keyword>
<sequence>SGLVGSYPVLGNKGCWLGNINFNLCCSQFGGRSLCFNEAFSYFECCLSADGYAHDPMSVAAGLLLTPKMPVASMAIAGGLNCTGEPWDELAIVLQSMPLVRYSNTDQFRLMKRLAGYVFRRPSLGLEECPLAVLSLVASLTVVERRDVHLYQAFSMAVMHLLTQLESDIFTLSAARWPVFQPLGFLEPVVPGVSWSSELSRLRYVCVPKTGGTTIEMYGNRHGYTAWGEVGTCPIAHCSAEFWRHDLEDTFCTVRNPYDRILSAALWRGALTAKAMNNWIQENVPQVWDRQDVEDNLLLPSHAFVVSSSGERKCKHVLHTEHLSAEFCRFLRMRLPGLDRTSCMKEMELFPVNVNLKPLLSVLDFSNSTISLINDVYRMDFEMFLGF</sequence>